<reference evidence="2" key="1">
    <citation type="journal article" date="2023" name="Mol. Phylogenet. Evol.">
        <title>Genome-scale phylogeny and comparative genomics of the fungal order Sordariales.</title>
        <authorList>
            <person name="Hensen N."/>
            <person name="Bonometti L."/>
            <person name="Westerberg I."/>
            <person name="Brannstrom I.O."/>
            <person name="Guillou S."/>
            <person name="Cros-Aarteil S."/>
            <person name="Calhoun S."/>
            <person name="Haridas S."/>
            <person name="Kuo A."/>
            <person name="Mondo S."/>
            <person name="Pangilinan J."/>
            <person name="Riley R."/>
            <person name="LaButti K."/>
            <person name="Andreopoulos B."/>
            <person name="Lipzen A."/>
            <person name="Chen C."/>
            <person name="Yan M."/>
            <person name="Daum C."/>
            <person name="Ng V."/>
            <person name="Clum A."/>
            <person name="Steindorff A."/>
            <person name="Ohm R.A."/>
            <person name="Martin F."/>
            <person name="Silar P."/>
            <person name="Natvig D.O."/>
            <person name="Lalanne C."/>
            <person name="Gautier V."/>
            <person name="Ament-Velasquez S.L."/>
            <person name="Kruys A."/>
            <person name="Hutchinson M.I."/>
            <person name="Powell A.J."/>
            <person name="Barry K."/>
            <person name="Miller A.N."/>
            <person name="Grigoriev I.V."/>
            <person name="Debuchy R."/>
            <person name="Gladieux P."/>
            <person name="Hiltunen Thoren M."/>
            <person name="Johannesson H."/>
        </authorList>
    </citation>
    <scope>NUCLEOTIDE SEQUENCE</scope>
    <source>
        <strain evidence="2">CBS 626.80</strain>
    </source>
</reference>
<organism evidence="2 3">
    <name type="scientific">Pseudoneurospora amorphoporcata</name>
    <dbReference type="NCBI Taxonomy" id="241081"/>
    <lineage>
        <taxon>Eukaryota</taxon>
        <taxon>Fungi</taxon>
        <taxon>Dikarya</taxon>
        <taxon>Ascomycota</taxon>
        <taxon>Pezizomycotina</taxon>
        <taxon>Sordariomycetes</taxon>
        <taxon>Sordariomycetidae</taxon>
        <taxon>Sordariales</taxon>
        <taxon>Sordariaceae</taxon>
        <taxon>Pseudoneurospora</taxon>
    </lineage>
</organism>
<gene>
    <name evidence="2" type="ORF">QBC32DRAFT_380898</name>
</gene>
<feature type="region of interest" description="Disordered" evidence="1">
    <location>
        <begin position="1"/>
        <end position="47"/>
    </location>
</feature>
<reference evidence="2" key="2">
    <citation type="submission" date="2023-06" db="EMBL/GenBank/DDBJ databases">
        <authorList>
            <consortium name="Lawrence Berkeley National Laboratory"/>
            <person name="Mondo S.J."/>
            <person name="Hensen N."/>
            <person name="Bonometti L."/>
            <person name="Westerberg I."/>
            <person name="Brannstrom I.O."/>
            <person name="Guillou S."/>
            <person name="Cros-Aarteil S."/>
            <person name="Calhoun S."/>
            <person name="Haridas S."/>
            <person name="Kuo A."/>
            <person name="Pangilinan J."/>
            <person name="Riley R."/>
            <person name="Labutti K."/>
            <person name="Andreopoulos B."/>
            <person name="Lipzen A."/>
            <person name="Chen C."/>
            <person name="Yanf M."/>
            <person name="Daum C."/>
            <person name="Ng V."/>
            <person name="Clum A."/>
            <person name="Steindorff A."/>
            <person name="Ohm R."/>
            <person name="Martin F."/>
            <person name="Silar P."/>
            <person name="Natvig D."/>
            <person name="Lalanne C."/>
            <person name="Gautier V."/>
            <person name="Ament-Velasquez S.L."/>
            <person name="Kruys A."/>
            <person name="Hutchinson M.I."/>
            <person name="Powell A.J."/>
            <person name="Barry K."/>
            <person name="Miller A.N."/>
            <person name="Grigoriev I.V."/>
            <person name="Debuchy R."/>
            <person name="Gladieux P."/>
            <person name="Thoren M.H."/>
            <person name="Johannesson H."/>
        </authorList>
    </citation>
    <scope>NUCLEOTIDE SEQUENCE</scope>
    <source>
        <strain evidence="2">CBS 626.80</strain>
    </source>
</reference>
<proteinExistence type="predicted"/>
<evidence type="ECO:0000313" key="3">
    <source>
        <dbReference type="Proteomes" id="UP001303222"/>
    </source>
</evidence>
<dbReference type="EMBL" id="MU859259">
    <property type="protein sequence ID" value="KAK3948514.1"/>
    <property type="molecule type" value="Genomic_DNA"/>
</dbReference>
<evidence type="ECO:0000313" key="2">
    <source>
        <dbReference type="EMBL" id="KAK3948514.1"/>
    </source>
</evidence>
<name>A0AAN6SCG4_9PEZI</name>
<feature type="compositionally biased region" description="Low complexity" evidence="1">
    <location>
        <begin position="16"/>
        <end position="25"/>
    </location>
</feature>
<feature type="compositionally biased region" description="Basic residues" evidence="1">
    <location>
        <begin position="26"/>
        <end position="36"/>
    </location>
</feature>
<evidence type="ECO:0000256" key="1">
    <source>
        <dbReference type="SAM" id="MobiDB-lite"/>
    </source>
</evidence>
<keyword evidence="3" id="KW-1185">Reference proteome</keyword>
<protein>
    <submittedName>
        <fullName evidence="2">Uncharacterized protein</fullName>
    </submittedName>
</protein>
<dbReference type="Proteomes" id="UP001303222">
    <property type="component" value="Unassembled WGS sequence"/>
</dbReference>
<comment type="caution">
    <text evidence="2">The sequence shown here is derived from an EMBL/GenBank/DDBJ whole genome shotgun (WGS) entry which is preliminary data.</text>
</comment>
<accession>A0AAN6SCG4</accession>
<dbReference type="AlphaFoldDB" id="A0AAN6SCG4"/>
<sequence length="297" mass="32536">MAHLRNTSYHQDSHDSYASSSSSSHRQPHTYHHRSLHLYVPPREHRGRPAYTTVRPFIINSNDDHHRPVRRDGYEHNEHHGRVGNYVADRLVPTMLRSSDRPLEVFMNFGDAKLCLPDDGHAYTSSSCLDHLEHATGTATTATMSIETTTVGTGTGTGIVTMTMAMTIAMIGNWTSNSTEDITTVILGLVPSPTSVSSPAQVHAICHHLLFLFLYPGAARTDTITMAGNMNWNLSSTKGIGLINLGLAPAPGPISVLSHTHTPETRLSPSLPFLYQHSFPSLPQSKTPHALVGPGWR</sequence>